<evidence type="ECO:0000313" key="2">
    <source>
        <dbReference type="Proteomes" id="UP000272942"/>
    </source>
</evidence>
<dbReference type="OrthoDB" id="6118220at2759"/>
<name>A0A183BD13_9TREM</name>
<dbReference type="EMBL" id="UZAN01067498">
    <property type="protein sequence ID" value="VDP94382.1"/>
    <property type="molecule type" value="Genomic_DNA"/>
</dbReference>
<dbReference type="AlphaFoldDB" id="A0A183BD13"/>
<dbReference type="Proteomes" id="UP000272942">
    <property type="component" value="Unassembled WGS sequence"/>
</dbReference>
<gene>
    <name evidence="1" type="ORF">ECPE_LOCUS17098</name>
</gene>
<organism evidence="3">
    <name type="scientific">Echinostoma caproni</name>
    <dbReference type="NCBI Taxonomy" id="27848"/>
    <lineage>
        <taxon>Eukaryota</taxon>
        <taxon>Metazoa</taxon>
        <taxon>Spiralia</taxon>
        <taxon>Lophotrochozoa</taxon>
        <taxon>Platyhelminthes</taxon>
        <taxon>Trematoda</taxon>
        <taxon>Digenea</taxon>
        <taxon>Plagiorchiida</taxon>
        <taxon>Echinostomata</taxon>
        <taxon>Echinostomatoidea</taxon>
        <taxon>Echinostomatidae</taxon>
        <taxon>Echinostoma</taxon>
    </lineage>
</organism>
<protein>
    <submittedName>
        <fullName evidence="3">DUF1771 domain-containing protein</fullName>
    </submittedName>
</protein>
<reference evidence="3" key="1">
    <citation type="submission" date="2016-06" db="UniProtKB">
        <authorList>
            <consortium name="WormBaseParasite"/>
        </authorList>
    </citation>
    <scope>IDENTIFICATION</scope>
</reference>
<evidence type="ECO:0000313" key="3">
    <source>
        <dbReference type="WBParaSite" id="ECPE_0001714201-mRNA-1"/>
    </source>
</evidence>
<accession>A0A183BD13</accession>
<proteinExistence type="predicted"/>
<reference evidence="1 2" key="2">
    <citation type="submission" date="2018-11" db="EMBL/GenBank/DDBJ databases">
        <authorList>
            <consortium name="Pathogen Informatics"/>
        </authorList>
    </citation>
    <scope>NUCLEOTIDE SEQUENCE [LARGE SCALE GENOMIC DNA]</scope>
    <source>
        <strain evidence="1 2">Egypt</strain>
    </source>
</reference>
<keyword evidence="2" id="KW-1185">Reference proteome</keyword>
<sequence length="106" mass="12091">MKSGTQNWDHRYLQYLQERKTYDRVLAESKKRYELTLTKKSMACTKAYYGYVQSKAATKEAIRCIRDAGGNPTLTSLEKDSALQHHFEASYTVDPGNILPAHSITT</sequence>
<evidence type="ECO:0000313" key="1">
    <source>
        <dbReference type="EMBL" id="VDP94382.1"/>
    </source>
</evidence>
<dbReference type="WBParaSite" id="ECPE_0001714201-mRNA-1">
    <property type="protein sequence ID" value="ECPE_0001714201-mRNA-1"/>
    <property type="gene ID" value="ECPE_0001714201"/>
</dbReference>